<name>A0A1I1A5B2_9CLOT</name>
<dbReference type="InterPro" id="IPR019302">
    <property type="entry name" value="CAP12/PCTIR_TIR_dom"/>
</dbReference>
<proteinExistence type="predicted"/>
<evidence type="ECO:0000259" key="1">
    <source>
        <dbReference type="Pfam" id="PF10137"/>
    </source>
</evidence>
<dbReference type="OrthoDB" id="5497289at2"/>
<accession>A0A1I1A5B2</accession>
<keyword evidence="3" id="KW-1185">Reference proteome</keyword>
<dbReference type="EMBL" id="FOKI01000030">
    <property type="protein sequence ID" value="SFB33125.1"/>
    <property type="molecule type" value="Genomic_DNA"/>
</dbReference>
<evidence type="ECO:0000313" key="3">
    <source>
        <dbReference type="Proteomes" id="UP000198619"/>
    </source>
</evidence>
<dbReference type="AlphaFoldDB" id="A0A1I1A5B2"/>
<organism evidence="2 3">
    <name type="scientific">Clostridium frigidicarnis</name>
    <dbReference type="NCBI Taxonomy" id="84698"/>
    <lineage>
        <taxon>Bacteria</taxon>
        <taxon>Bacillati</taxon>
        <taxon>Bacillota</taxon>
        <taxon>Clostridia</taxon>
        <taxon>Eubacteriales</taxon>
        <taxon>Clostridiaceae</taxon>
        <taxon>Clostridium</taxon>
    </lineage>
</organism>
<feature type="domain" description="CD-NTase-associated protein 12/Pycsar effector protein TIR" evidence="1">
    <location>
        <begin position="151"/>
        <end position="273"/>
    </location>
</feature>
<sequence>MKIEILRQLQEYIRSKSVDELKNIKPQVLKNKLGISDIELKELIDYLHDKGAMIYKYNISCLNCQSNHTIYENEIRKGNKECDECGEIINFNNYLQRASVLLLLDKNEILSLDESVDFKNYSIKKIIEIKEIRELKVIKTENKNKENNMEIFIGSSTQAANEIEEIALVVEEKGFKALPWNSRGKGVFRATNFTMENLINVADRVCAAIFIFNSDDETWYSSDNVTVKTTRDNVLFEYGLFMGKKGRNNVVFICKNKPKIASDLNGVTYIDADQPEYHMKAELKDWLASLNV</sequence>
<dbReference type="RefSeq" id="WP_090042492.1">
    <property type="nucleotide sequence ID" value="NZ_FOKI01000030.1"/>
</dbReference>
<dbReference type="Pfam" id="PF10137">
    <property type="entry name" value="CAP12-PCTIR_TIR"/>
    <property type="match status" value="1"/>
</dbReference>
<dbReference type="Proteomes" id="UP000198619">
    <property type="component" value="Unassembled WGS sequence"/>
</dbReference>
<reference evidence="2 3" key="1">
    <citation type="submission" date="2016-10" db="EMBL/GenBank/DDBJ databases">
        <authorList>
            <person name="de Groot N.N."/>
        </authorList>
    </citation>
    <scope>NUCLEOTIDE SEQUENCE [LARGE SCALE GENOMIC DNA]</scope>
    <source>
        <strain evidence="2 3">DSM 12271</strain>
    </source>
</reference>
<dbReference type="GO" id="GO:0050135">
    <property type="term" value="F:NADP+ nucleosidase activity"/>
    <property type="evidence" value="ECO:0007669"/>
    <property type="project" value="InterPro"/>
</dbReference>
<gene>
    <name evidence="2" type="ORF">SAMN04488528_103011</name>
</gene>
<evidence type="ECO:0000313" key="2">
    <source>
        <dbReference type="EMBL" id="SFB33125.1"/>
    </source>
</evidence>
<protein>
    <submittedName>
        <fullName evidence="2">Predicted nucleotide-binding protein containing TIR-like domain-containing protein</fullName>
    </submittedName>
</protein>